<evidence type="ECO:0000313" key="4">
    <source>
        <dbReference type="Proteomes" id="UP001266099"/>
    </source>
</evidence>
<dbReference type="RefSeq" id="WP_309955891.1">
    <property type="nucleotide sequence ID" value="NZ_JAVDUJ010000001.1"/>
</dbReference>
<evidence type="ECO:0000256" key="1">
    <source>
        <dbReference type="SAM" id="MobiDB-lite"/>
    </source>
</evidence>
<name>A0ABU1T1S2_9ACTO</name>
<gene>
    <name evidence="3" type="ORF">J2S36_000846</name>
</gene>
<keyword evidence="2" id="KW-1133">Transmembrane helix</keyword>
<keyword evidence="4" id="KW-1185">Reference proteome</keyword>
<protein>
    <submittedName>
        <fullName evidence="3">Uncharacterized protein</fullName>
    </submittedName>
</protein>
<reference evidence="3 4" key="1">
    <citation type="submission" date="2023-07" db="EMBL/GenBank/DDBJ databases">
        <title>Sequencing the genomes of 1000 actinobacteria strains.</title>
        <authorList>
            <person name="Klenk H.-P."/>
        </authorList>
    </citation>
    <scope>NUCLEOTIDE SEQUENCE [LARGE SCALE GENOMIC DNA]</scope>
    <source>
        <strain evidence="3 4">DSM 15539</strain>
    </source>
</reference>
<dbReference type="Proteomes" id="UP001266099">
    <property type="component" value="Unassembled WGS sequence"/>
</dbReference>
<feature type="compositionally biased region" description="Polar residues" evidence="1">
    <location>
        <begin position="41"/>
        <end position="63"/>
    </location>
</feature>
<comment type="caution">
    <text evidence="3">The sequence shown here is derived from an EMBL/GenBank/DDBJ whole genome shotgun (WGS) entry which is preliminary data.</text>
</comment>
<accession>A0ABU1T1S2</accession>
<proteinExistence type="predicted"/>
<feature type="transmembrane region" description="Helical" evidence="2">
    <location>
        <begin position="146"/>
        <end position="167"/>
    </location>
</feature>
<keyword evidence="2" id="KW-0812">Transmembrane</keyword>
<organism evidence="3 4">
    <name type="scientific">Arcanobacterium hippocoleae</name>
    <dbReference type="NCBI Taxonomy" id="149017"/>
    <lineage>
        <taxon>Bacteria</taxon>
        <taxon>Bacillati</taxon>
        <taxon>Actinomycetota</taxon>
        <taxon>Actinomycetes</taxon>
        <taxon>Actinomycetales</taxon>
        <taxon>Actinomycetaceae</taxon>
        <taxon>Arcanobacterium</taxon>
    </lineage>
</organism>
<sequence length="331" mass="36097">MRKQRTRQDGVAGVDSRRVDKFQSKSVRNKSLHTARETAVPKNTENLQSRVSQIKRTAPQTRTKSARMLAGKRVATSRVRSNGKPNREPETLRGVTETPRKMANRRGPLKNQKPKIAAQRLSRKQRSSAARNSFFEKITHLSKDQITILVLALIVLALLAVFAFSYVKSQINEYRETKTAPAAAAKFTPIACTDENLELKLEVAARKGETGAVFNVLFRNPKTTAPCLIDAGYSNVKLNVVSGDAQVWNSQVCAAGVKNKQLLIGKGVTSKQGYIWNGVHAGSGCKGTSLAQPGTYRVQLSVAGKNVVDNYPFIINSNGTISIPAANAPAE</sequence>
<evidence type="ECO:0000313" key="3">
    <source>
        <dbReference type="EMBL" id="MDR6939303.1"/>
    </source>
</evidence>
<dbReference type="EMBL" id="JAVDUJ010000001">
    <property type="protein sequence ID" value="MDR6939303.1"/>
    <property type="molecule type" value="Genomic_DNA"/>
</dbReference>
<evidence type="ECO:0000256" key="2">
    <source>
        <dbReference type="SAM" id="Phobius"/>
    </source>
</evidence>
<feature type="region of interest" description="Disordered" evidence="1">
    <location>
        <begin position="1"/>
        <end position="92"/>
    </location>
</feature>
<keyword evidence="2" id="KW-0472">Membrane</keyword>